<sequence length="70" mass="8121">MLEMETFFPELTAAEQEVYLLILQEKMLNGACVMLSEKESAVTSTQTYIRKKLILQPSDNLRKALQERKK</sequence>
<proteinExistence type="predicted"/>
<dbReference type="RefSeq" id="WP_025076049.1">
    <property type="nucleotide sequence ID" value="NZ_BAABXG010000001.1"/>
</dbReference>
<accession>A0AAW6GE35</accession>
<organism evidence="1 2">
    <name type="scientific">Bacteroides uniformis</name>
    <dbReference type="NCBI Taxonomy" id="820"/>
    <lineage>
        <taxon>Bacteria</taxon>
        <taxon>Pseudomonadati</taxon>
        <taxon>Bacteroidota</taxon>
        <taxon>Bacteroidia</taxon>
        <taxon>Bacteroidales</taxon>
        <taxon>Bacteroidaceae</taxon>
        <taxon>Bacteroides</taxon>
    </lineage>
</organism>
<gene>
    <name evidence="1" type="ORF">POZ22_16100</name>
</gene>
<evidence type="ECO:0000313" key="1">
    <source>
        <dbReference type="EMBL" id="MDC1856290.1"/>
    </source>
</evidence>
<dbReference type="AlphaFoldDB" id="A0AAW6GE35"/>
<protein>
    <submittedName>
        <fullName evidence="1">Uncharacterized protein</fullName>
    </submittedName>
</protein>
<comment type="caution">
    <text evidence="1">The sequence shown here is derived from an EMBL/GenBank/DDBJ whole genome shotgun (WGS) entry which is preliminary data.</text>
</comment>
<dbReference type="EMBL" id="JAQNSB010000026">
    <property type="protein sequence ID" value="MDC1856290.1"/>
    <property type="molecule type" value="Genomic_DNA"/>
</dbReference>
<dbReference type="Proteomes" id="UP001214113">
    <property type="component" value="Unassembled WGS sequence"/>
</dbReference>
<name>A0AAW6GE35_BACUN</name>
<reference evidence="1" key="1">
    <citation type="submission" date="2022-10" db="EMBL/GenBank/DDBJ databases">
        <title>Human gut microbiome strain richness.</title>
        <authorList>
            <person name="Chen-Liaw A."/>
        </authorList>
    </citation>
    <scope>NUCLEOTIDE SEQUENCE</scope>
    <source>
        <strain evidence="1">BSD2780061687st1_G10_BSD2780061687b_171204</strain>
    </source>
</reference>
<evidence type="ECO:0000313" key="2">
    <source>
        <dbReference type="Proteomes" id="UP001214113"/>
    </source>
</evidence>